<keyword evidence="2" id="KW-1185">Reference proteome</keyword>
<proteinExistence type="predicted"/>
<dbReference type="Proteomes" id="UP000322234">
    <property type="component" value="Unassembled WGS sequence"/>
</dbReference>
<name>A0A6B0RW81_9CETA</name>
<dbReference type="EMBL" id="VBQZ03000109">
    <property type="protein sequence ID" value="MXQ94378.1"/>
    <property type="molecule type" value="Genomic_DNA"/>
</dbReference>
<organism evidence="1 2">
    <name type="scientific">Bos mutus</name>
    <name type="common">wild yak</name>
    <dbReference type="NCBI Taxonomy" id="72004"/>
    <lineage>
        <taxon>Eukaryota</taxon>
        <taxon>Metazoa</taxon>
        <taxon>Chordata</taxon>
        <taxon>Craniata</taxon>
        <taxon>Vertebrata</taxon>
        <taxon>Euteleostomi</taxon>
        <taxon>Mammalia</taxon>
        <taxon>Eutheria</taxon>
        <taxon>Laurasiatheria</taxon>
        <taxon>Artiodactyla</taxon>
        <taxon>Ruminantia</taxon>
        <taxon>Pecora</taxon>
        <taxon>Bovidae</taxon>
        <taxon>Bovinae</taxon>
        <taxon>Bos</taxon>
    </lineage>
</organism>
<reference evidence="1" key="1">
    <citation type="submission" date="2019-10" db="EMBL/GenBank/DDBJ databases">
        <title>The sequence and de novo assembly of the wild yak genome.</title>
        <authorList>
            <person name="Liu Y."/>
        </authorList>
    </citation>
    <scope>NUCLEOTIDE SEQUENCE [LARGE SCALE GENOMIC DNA]</scope>
    <source>
        <strain evidence="1">WY2019</strain>
    </source>
</reference>
<accession>A0A6B0RW81</accession>
<sequence>MVLSLTELTGNSVTTFSAEYTGVLSVIVGIKCCLVNTARTVTCKGSTSRFTQTSDSRMSPRVYHCQEAFRPWMLILRGEDFHLTPNPDMHLGEDPPEA</sequence>
<protein>
    <submittedName>
        <fullName evidence="1">Uncharacterized protein</fullName>
    </submittedName>
</protein>
<gene>
    <name evidence="1" type="ORF">E5288_WYG001159</name>
</gene>
<evidence type="ECO:0000313" key="1">
    <source>
        <dbReference type="EMBL" id="MXQ94378.1"/>
    </source>
</evidence>
<evidence type="ECO:0000313" key="2">
    <source>
        <dbReference type="Proteomes" id="UP000322234"/>
    </source>
</evidence>
<dbReference type="AlphaFoldDB" id="A0A6B0RW81"/>
<comment type="caution">
    <text evidence="1">The sequence shown here is derived from an EMBL/GenBank/DDBJ whole genome shotgun (WGS) entry which is preliminary data.</text>
</comment>